<dbReference type="EMBL" id="JAAIKT010000093">
    <property type="protein sequence ID" value="NEW76801.1"/>
    <property type="molecule type" value="Genomic_DNA"/>
</dbReference>
<keyword evidence="2" id="KW-0238">DNA-binding</keyword>
<evidence type="ECO:0000313" key="6">
    <source>
        <dbReference type="Proteomes" id="UP000476310"/>
    </source>
</evidence>
<dbReference type="CDD" id="cd00093">
    <property type="entry name" value="HTH_XRE"/>
    <property type="match status" value="1"/>
</dbReference>
<dbReference type="AlphaFoldDB" id="A0A6G4AW74"/>
<dbReference type="SUPFAM" id="SSF47413">
    <property type="entry name" value="lambda repressor-like DNA-binding domains"/>
    <property type="match status" value="1"/>
</dbReference>
<evidence type="ECO:0000313" key="5">
    <source>
        <dbReference type="EMBL" id="NEW76801.1"/>
    </source>
</evidence>
<dbReference type="PANTHER" id="PTHR46797">
    <property type="entry name" value="HTH-TYPE TRANSCRIPTIONAL REGULATOR"/>
    <property type="match status" value="1"/>
</dbReference>
<dbReference type="GO" id="GO:0005829">
    <property type="term" value="C:cytosol"/>
    <property type="evidence" value="ECO:0007669"/>
    <property type="project" value="TreeGrafter"/>
</dbReference>
<evidence type="ECO:0000256" key="2">
    <source>
        <dbReference type="ARBA" id="ARBA00023125"/>
    </source>
</evidence>
<dbReference type="GO" id="GO:0003677">
    <property type="term" value="F:DNA binding"/>
    <property type="evidence" value="ECO:0007669"/>
    <property type="project" value="UniProtKB-KW"/>
</dbReference>
<protein>
    <submittedName>
        <fullName evidence="5">Helix-turn-helix transcriptional regulator</fullName>
    </submittedName>
</protein>
<sequence length="484" mass="52604">MSKNDREIRDAVPGRHQTHDAASLAFLLHCRDHALPERPTFTHGGIPAIDPLTRNVPFHLGRVGSTEADAGEQPIRLTGPFERTFPCNSWAMHSAPSAGENIAVLRKVRGLSQTALARQMGITLSYLSKIETGLRPATPPNVAAAASALKVTTARIYGDPFADPSKQHELMDALRTVVRRHTLPREDVPPPGELAASLQRAAQLRANTDYLKLLQLLPKLLGQVTATAMESEGDAVAWGQVADVYSCAYACAHRFRQPDLADMIVSRQQWAAQQTWNPEAVAAAARNEAGTYQSAGEYSDGLAIIERAIVQYERTPGDDLERVVHLGSLHLRGIVLASRHEDANATADHVRRAKAMAERISGPDVLQHNLTFGQGNTALYELAAQIELNHPDKAAEVAAPLLKNPPAGLKPSRVGRLAIDAARAHLATKDLVGAEDALKYAFHVAPQMAEIHPMAREVLRVLWTLHQRSRPDLLAMAKRSGLAS</sequence>
<name>A0A6G4AW74_9ACTN</name>
<organism evidence="5 6">
    <name type="scientific">Streptomyces rhizosphaericus</name>
    <dbReference type="NCBI Taxonomy" id="114699"/>
    <lineage>
        <taxon>Bacteria</taxon>
        <taxon>Bacillati</taxon>
        <taxon>Actinomycetota</taxon>
        <taxon>Actinomycetes</taxon>
        <taxon>Kitasatosporales</taxon>
        <taxon>Streptomycetaceae</taxon>
        <taxon>Streptomyces</taxon>
        <taxon>Streptomyces violaceusniger group</taxon>
    </lineage>
</organism>
<evidence type="ECO:0000256" key="3">
    <source>
        <dbReference type="ARBA" id="ARBA00023163"/>
    </source>
</evidence>
<proteinExistence type="predicted"/>
<keyword evidence="1" id="KW-0805">Transcription regulation</keyword>
<dbReference type="PANTHER" id="PTHR46797:SF23">
    <property type="entry name" value="HTH-TYPE TRANSCRIPTIONAL REGULATOR SUTR"/>
    <property type="match status" value="1"/>
</dbReference>
<evidence type="ECO:0000256" key="1">
    <source>
        <dbReference type="ARBA" id="ARBA00023015"/>
    </source>
</evidence>
<accession>A0A6G4AW74</accession>
<dbReference type="RefSeq" id="WP_164435955.1">
    <property type="nucleotide sequence ID" value="NZ_JAAIKT010000093.1"/>
</dbReference>
<dbReference type="Pfam" id="PF01381">
    <property type="entry name" value="HTH_3"/>
    <property type="match status" value="1"/>
</dbReference>
<dbReference type="Gene3D" id="1.10.260.40">
    <property type="entry name" value="lambda repressor-like DNA-binding domains"/>
    <property type="match status" value="1"/>
</dbReference>
<dbReference type="Proteomes" id="UP000476310">
    <property type="component" value="Unassembled WGS sequence"/>
</dbReference>
<dbReference type="InterPro" id="IPR001387">
    <property type="entry name" value="Cro/C1-type_HTH"/>
</dbReference>
<dbReference type="GO" id="GO:0003700">
    <property type="term" value="F:DNA-binding transcription factor activity"/>
    <property type="evidence" value="ECO:0007669"/>
    <property type="project" value="TreeGrafter"/>
</dbReference>
<evidence type="ECO:0000259" key="4">
    <source>
        <dbReference type="PROSITE" id="PS50943"/>
    </source>
</evidence>
<dbReference type="InterPro" id="IPR050807">
    <property type="entry name" value="TransReg_Diox_bact_type"/>
</dbReference>
<keyword evidence="3" id="KW-0804">Transcription</keyword>
<feature type="domain" description="HTH cro/C1-type" evidence="4">
    <location>
        <begin position="102"/>
        <end position="156"/>
    </location>
</feature>
<gene>
    <name evidence="5" type="ORF">G4H13_42350</name>
</gene>
<reference evidence="5" key="1">
    <citation type="submission" date="2020-02" db="EMBL/GenBank/DDBJ databases">
        <title>A new Streptomyces sp. for controlling soil-borne diseases.</title>
        <authorList>
            <person name="Li X."/>
            <person name="Tian Y."/>
            <person name="Gao K."/>
        </authorList>
    </citation>
    <scope>NUCLEOTIDE SEQUENCE [LARGE SCALE GENOMIC DNA]</scope>
    <source>
        <strain evidence="5">0250</strain>
    </source>
</reference>
<dbReference type="PROSITE" id="PS50943">
    <property type="entry name" value="HTH_CROC1"/>
    <property type="match status" value="1"/>
</dbReference>
<keyword evidence="6" id="KW-1185">Reference proteome</keyword>
<dbReference type="SMART" id="SM00530">
    <property type="entry name" value="HTH_XRE"/>
    <property type="match status" value="1"/>
</dbReference>
<comment type="caution">
    <text evidence="5">The sequence shown here is derived from an EMBL/GenBank/DDBJ whole genome shotgun (WGS) entry which is preliminary data.</text>
</comment>
<dbReference type="InterPro" id="IPR010982">
    <property type="entry name" value="Lambda_DNA-bd_dom_sf"/>
</dbReference>